<dbReference type="GO" id="GO:0016616">
    <property type="term" value="F:oxidoreductase activity, acting on the CH-OH group of donors, NAD or NADP as acceptor"/>
    <property type="evidence" value="ECO:0007669"/>
    <property type="project" value="UniProtKB-ARBA"/>
</dbReference>
<dbReference type="InterPro" id="IPR006140">
    <property type="entry name" value="D-isomer_DH_NAD-bd"/>
</dbReference>
<dbReference type="PANTHER" id="PTHR43333:SF1">
    <property type="entry name" value="D-ISOMER SPECIFIC 2-HYDROXYACID DEHYDROGENASE NAD-BINDING DOMAIN-CONTAINING PROTEIN"/>
    <property type="match status" value="1"/>
</dbReference>
<dbReference type="PROSITE" id="PS00671">
    <property type="entry name" value="D_2_HYDROXYACID_DH_3"/>
    <property type="match status" value="1"/>
</dbReference>
<evidence type="ECO:0000313" key="4">
    <source>
        <dbReference type="EMBL" id="TFU03653.1"/>
    </source>
</evidence>
<proteinExistence type="predicted"/>
<dbReference type="PANTHER" id="PTHR43333">
    <property type="entry name" value="2-HACID_DH_C DOMAIN-CONTAINING PROTEIN"/>
    <property type="match status" value="1"/>
</dbReference>
<keyword evidence="1" id="KW-0560">Oxidoreductase</keyword>
<evidence type="ECO:0000313" key="5">
    <source>
        <dbReference type="Proteomes" id="UP000297737"/>
    </source>
</evidence>
<accession>A0A4Y9EP72</accession>
<dbReference type="EMBL" id="SIHO01000002">
    <property type="protein sequence ID" value="TFU03653.1"/>
    <property type="molecule type" value="Genomic_DNA"/>
</dbReference>
<dbReference type="SUPFAM" id="SSF51735">
    <property type="entry name" value="NAD(P)-binding Rossmann-fold domains"/>
    <property type="match status" value="1"/>
</dbReference>
<gene>
    <name evidence="4" type="ORF">EUV02_10920</name>
</gene>
<organism evidence="4 5">
    <name type="scientific">Glacieibacterium arshaanense</name>
    <dbReference type="NCBI Taxonomy" id="2511025"/>
    <lineage>
        <taxon>Bacteria</taxon>
        <taxon>Pseudomonadati</taxon>
        <taxon>Pseudomonadota</taxon>
        <taxon>Alphaproteobacteria</taxon>
        <taxon>Sphingomonadales</taxon>
        <taxon>Sphingosinicellaceae</taxon>
        <taxon>Glacieibacterium</taxon>
    </lineage>
</organism>
<dbReference type="Gene3D" id="3.40.50.720">
    <property type="entry name" value="NAD(P)-binding Rossmann-like Domain"/>
    <property type="match status" value="2"/>
</dbReference>
<comment type="caution">
    <text evidence="4">The sequence shown here is derived from an EMBL/GenBank/DDBJ whole genome shotgun (WGS) entry which is preliminary data.</text>
</comment>
<feature type="domain" description="D-isomer specific 2-hydroxyacid dehydrogenase NAD-binding" evidence="3">
    <location>
        <begin position="120"/>
        <end position="292"/>
    </location>
</feature>
<dbReference type="AlphaFoldDB" id="A0A4Y9EP72"/>
<protein>
    <submittedName>
        <fullName evidence="4">D-2-hydroxyacid dehydrogenase</fullName>
    </submittedName>
</protein>
<dbReference type="InterPro" id="IPR036291">
    <property type="entry name" value="NAD(P)-bd_dom_sf"/>
</dbReference>
<sequence length="330" mass="35632">MTTKQVLMSAKGHARAAAELAQFDGLDIICLNPGGVFTRNGADIAADEVDPEIFWASLDLHYDGLLGDFFRVILKGTRGKWVQLFNAGLDNPAFRKLMEKGVRLTKSDAQSPAIAEYVIAHAFSLLHPIADQAAAQAAHDWQRIEFREIASTRWLMLGYGPIGQAIATRLAPFGAKLDVIRRNPASDPHVARFGTDADIPAWLPDADVVVLACPLNDATRGLADAAFFAAMKPGAILINIARGEIVDDAALHAGLARQQPAFAVLDVLPVEPLPADSWHWDHPQVRVTAHCSNAGDGPPARGAARFVDNLRRYLAGEPLYNEAARSEVGL</sequence>
<keyword evidence="2" id="KW-0520">NAD</keyword>
<reference evidence="4 5" key="1">
    <citation type="submission" date="2019-02" db="EMBL/GenBank/DDBJ databases">
        <title>Polymorphobacter sp. isolated from the lake at the Tibet of China.</title>
        <authorList>
            <person name="Li A."/>
        </authorList>
    </citation>
    <scope>NUCLEOTIDE SEQUENCE [LARGE SCALE GENOMIC DNA]</scope>
    <source>
        <strain evidence="4 5">DJ1R-1</strain>
    </source>
</reference>
<keyword evidence="5" id="KW-1185">Reference proteome</keyword>
<evidence type="ECO:0000256" key="1">
    <source>
        <dbReference type="ARBA" id="ARBA00023002"/>
    </source>
</evidence>
<evidence type="ECO:0000256" key="2">
    <source>
        <dbReference type="ARBA" id="ARBA00023027"/>
    </source>
</evidence>
<evidence type="ECO:0000259" key="3">
    <source>
        <dbReference type="Pfam" id="PF02826"/>
    </source>
</evidence>
<dbReference type="RefSeq" id="WP_135246246.1">
    <property type="nucleotide sequence ID" value="NZ_SIHO01000002.1"/>
</dbReference>
<dbReference type="OrthoDB" id="9787219at2"/>
<dbReference type="Proteomes" id="UP000297737">
    <property type="component" value="Unassembled WGS sequence"/>
</dbReference>
<dbReference type="GO" id="GO:0051287">
    <property type="term" value="F:NAD binding"/>
    <property type="evidence" value="ECO:0007669"/>
    <property type="project" value="InterPro"/>
</dbReference>
<name>A0A4Y9EP72_9SPHN</name>
<dbReference type="Pfam" id="PF02826">
    <property type="entry name" value="2-Hacid_dh_C"/>
    <property type="match status" value="1"/>
</dbReference>
<dbReference type="InterPro" id="IPR029753">
    <property type="entry name" value="D-isomer_DH_CS"/>
</dbReference>